<reference evidence="1 2" key="1">
    <citation type="submission" date="2024-06" db="EMBL/GenBank/DDBJ databases">
        <authorList>
            <person name="Li F."/>
        </authorList>
    </citation>
    <scope>NUCLEOTIDE SEQUENCE [LARGE SCALE GENOMIC DNA]</scope>
    <source>
        <strain evidence="1 2">GXAS 311</strain>
    </source>
</reference>
<dbReference type="Gene3D" id="1.20.1640.10">
    <property type="entry name" value="Multidrug efflux transporter AcrB transmembrane domain"/>
    <property type="match status" value="2"/>
</dbReference>
<name>A0ABV2BVL9_9GAMM</name>
<protein>
    <submittedName>
        <fullName evidence="1">MMPL family transporter</fullName>
    </submittedName>
</protein>
<dbReference type="Proteomes" id="UP001548189">
    <property type="component" value="Unassembled WGS sequence"/>
</dbReference>
<dbReference type="InterPro" id="IPR004869">
    <property type="entry name" value="MMPL_dom"/>
</dbReference>
<dbReference type="PANTHER" id="PTHR33406:SF10">
    <property type="entry name" value="SSD DOMAIN-CONTAINING PROTEIN"/>
    <property type="match status" value="1"/>
</dbReference>
<evidence type="ECO:0000313" key="1">
    <source>
        <dbReference type="EMBL" id="MET1255981.1"/>
    </source>
</evidence>
<organism evidence="1 2">
    <name type="scientific">Aliikangiella maris</name>
    <dbReference type="NCBI Taxonomy" id="3162458"/>
    <lineage>
        <taxon>Bacteria</taxon>
        <taxon>Pseudomonadati</taxon>
        <taxon>Pseudomonadota</taxon>
        <taxon>Gammaproteobacteria</taxon>
        <taxon>Oceanospirillales</taxon>
        <taxon>Pleioneaceae</taxon>
        <taxon>Aliikangiella</taxon>
    </lineage>
</organism>
<proteinExistence type="predicted"/>
<evidence type="ECO:0000313" key="2">
    <source>
        <dbReference type="Proteomes" id="UP001548189"/>
    </source>
</evidence>
<dbReference type="InterPro" id="IPR050545">
    <property type="entry name" value="Mycobact_MmpL"/>
</dbReference>
<gene>
    <name evidence="1" type="ORF">ABVT43_12645</name>
</gene>
<dbReference type="PANTHER" id="PTHR33406">
    <property type="entry name" value="MEMBRANE PROTEIN MJ1562-RELATED"/>
    <property type="match status" value="1"/>
</dbReference>
<accession>A0ABV2BVL9</accession>
<dbReference type="Pfam" id="PF03176">
    <property type="entry name" value="MMPL"/>
    <property type="match status" value="2"/>
</dbReference>
<dbReference type="InterPro" id="IPR000731">
    <property type="entry name" value="SSD"/>
</dbReference>
<dbReference type="PROSITE" id="PS50156">
    <property type="entry name" value="SSD"/>
    <property type="match status" value="1"/>
</dbReference>
<dbReference type="EMBL" id="JBEVCJ010000015">
    <property type="protein sequence ID" value="MET1255981.1"/>
    <property type="molecule type" value="Genomic_DNA"/>
</dbReference>
<sequence length="771" mass="84094">MNRMNLDDLIKKLIFQQRKMILGLLALLTIVMLYFAVQLKVDASFEKNIPLEHEYMQTYIKHQEHFGGANRILIVLEDRSGDIFNTTFFDALAETTNLVATTPSVSEPLMSSLFTPNTRFVEAVEDGMVGGPVIPASFDGSEQQLALVKNNILKAGLVGRLVANNFASAMVSAQLLSINPDTKAKTDLVAVATHLEQIREQIEKKYDGITVHIIGFAKMIGDVSEGAKQVVLFFGLALLITAIMVYLYAKSIILTLLPLLCSVTAVIWQLGLLTWLGFGIDPMSILVPFLVFAIGVSHGVQMINAVGKNVASGVSAYDAAYAACCRLFVPGMIALLSDTIGFLTLLFIKIDIIKELAITASLGVAVIIITNLILLPILLSYAKFPANFAKKVEQANQKQAILWRYFAGFAEKRMALRTILIAVVIVIVAGLFAREMKVGDLQAGAPALRHDSIYNQDTRFITENFSIGTDMISIITETVPDGCTQFNIMNAIDQFQWHLENLPGVQSAISLPTVSKILNAGFYEGALQWRILPTEQATLVQSIRYLETSSGLFNTDCSVIPILIFTKDHKAETIEQVVSEAKQYIANNPTENVTFKLATGPVGVMAATNEAVSAAQLPMLVWVYLAVILLCLVSFRSIRSTLCIVIPLAIVSIMAQGLMALLDIGLTVATLPVVALGVGIGVDYGIYIFSRMLVFIRAGESIAEAFLKTLNLTGNAVFFTGITLAIGVSTWLMSALKFQADMGILLTFMFLFNMLGAVILLPALAALFYRR</sequence>
<dbReference type="SUPFAM" id="SSF82866">
    <property type="entry name" value="Multidrug efflux transporter AcrB transmembrane domain"/>
    <property type="match status" value="2"/>
</dbReference>
<keyword evidence="2" id="KW-1185">Reference proteome</keyword>
<comment type="caution">
    <text evidence="1">The sequence shown here is derived from an EMBL/GenBank/DDBJ whole genome shotgun (WGS) entry which is preliminary data.</text>
</comment>